<reference evidence="1" key="3">
    <citation type="journal article" date="2017" name="Nature">
        <title>Genome sequence of the progenitor of the wheat D genome Aegilops tauschii.</title>
        <authorList>
            <person name="Luo M.C."/>
            <person name="Gu Y.Q."/>
            <person name="Puiu D."/>
            <person name="Wang H."/>
            <person name="Twardziok S.O."/>
            <person name="Deal K.R."/>
            <person name="Huo N."/>
            <person name="Zhu T."/>
            <person name="Wang L."/>
            <person name="Wang Y."/>
            <person name="McGuire P.E."/>
            <person name="Liu S."/>
            <person name="Long H."/>
            <person name="Ramasamy R.K."/>
            <person name="Rodriguez J.C."/>
            <person name="Van S.L."/>
            <person name="Yuan L."/>
            <person name="Wang Z."/>
            <person name="Xia Z."/>
            <person name="Xiao L."/>
            <person name="Anderson O.D."/>
            <person name="Ouyang S."/>
            <person name="Liang Y."/>
            <person name="Zimin A.V."/>
            <person name="Pertea G."/>
            <person name="Qi P."/>
            <person name="Bennetzen J.L."/>
            <person name="Dai X."/>
            <person name="Dawson M.W."/>
            <person name="Muller H.G."/>
            <person name="Kugler K."/>
            <person name="Rivarola-Duarte L."/>
            <person name="Spannagl M."/>
            <person name="Mayer K.F.X."/>
            <person name="Lu F.H."/>
            <person name="Bevan M.W."/>
            <person name="Leroy P."/>
            <person name="Li P."/>
            <person name="You F.M."/>
            <person name="Sun Q."/>
            <person name="Liu Z."/>
            <person name="Lyons E."/>
            <person name="Wicker T."/>
            <person name="Salzberg S.L."/>
            <person name="Devos K.M."/>
            <person name="Dvorak J."/>
        </authorList>
    </citation>
    <scope>NUCLEOTIDE SEQUENCE [LARGE SCALE GENOMIC DNA]</scope>
    <source>
        <strain evidence="1">cv. AL8/78</strain>
    </source>
</reference>
<reference evidence="1" key="4">
    <citation type="submission" date="2019-03" db="UniProtKB">
        <authorList>
            <consortium name="EnsemblPlants"/>
        </authorList>
    </citation>
    <scope>IDENTIFICATION</scope>
</reference>
<proteinExistence type="predicted"/>
<reference evidence="2" key="2">
    <citation type="journal article" date="2017" name="Nat. Plants">
        <title>The Aegilops tauschii genome reveals multiple impacts of transposons.</title>
        <authorList>
            <person name="Zhao G."/>
            <person name="Zou C."/>
            <person name="Li K."/>
            <person name="Wang K."/>
            <person name="Li T."/>
            <person name="Gao L."/>
            <person name="Zhang X."/>
            <person name="Wang H."/>
            <person name="Yang Z."/>
            <person name="Liu X."/>
            <person name="Jiang W."/>
            <person name="Mao L."/>
            <person name="Kong X."/>
            <person name="Jiao Y."/>
            <person name="Jia J."/>
        </authorList>
    </citation>
    <scope>NUCLEOTIDE SEQUENCE [LARGE SCALE GENOMIC DNA]</scope>
    <source>
        <strain evidence="2">cv. AL8/78</strain>
    </source>
</reference>
<sequence>MKVGREQMKFCHQNVILQYKRPLMLFAVLREWGSIFRSKYLLILIFIEWNLVELDFTDLQGCKCLFILAKLLPHLFRKMLLILLTKSRTNVL</sequence>
<reference evidence="2" key="1">
    <citation type="journal article" date="2014" name="Science">
        <title>Ancient hybridizations among the ancestral genomes of bread wheat.</title>
        <authorList>
            <consortium name="International Wheat Genome Sequencing Consortium,"/>
            <person name="Marcussen T."/>
            <person name="Sandve S.R."/>
            <person name="Heier L."/>
            <person name="Spannagl M."/>
            <person name="Pfeifer M."/>
            <person name="Jakobsen K.S."/>
            <person name="Wulff B.B."/>
            <person name="Steuernagel B."/>
            <person name="Mayer K.F."/>
            <person name="Olsen O.A."/>
        </authorList>
    </citation>
    <scope>NUCLEOTIDE SEQUENCE [LARGE SCALE GENOMIC DNA]</scope>
    <source>
        <strain evidence="2">cv. AL8/78</strain>
    </source>
</reference>
<accession>A0A452ZH10</accession>
<dbReference type="EnsemblPlants" id="AET1Gv20774400.4">
    <property type="protein sequence ID" value="AET1Gv20774400.4"/>
    <property type="gene ID" value="AET1Gv20774400"/>
</dbReference>
<protein>
    <submittedName>
        <fullName evidence="1">Uncharacterized protein</fullName>
    </submittedName>
</protein>
<dbReference type="AlphaFoldDB" id="A0A452ZH10"/>
<keyword evidence="2" id="KW-1185">Reference proteome</keyword>
<organism evidence="1 2">
    <name type="scientific">Aegilops tauschii subsp. strangulata</name>
    <name type="common">Goatgrass</name>
    <dbReference type="NCBI Taxonomy" id="200361"/>
    <lineage>
        <taxon>Eukaryota</taxon>
        <taxon>Viridiplantae</taxon>
        <taxon>Streptophyta</taxon>
        <taxon>Embryophyta</taxon>
        <taxon>Tracheophyta</taxon>
        <taxon>Spermatophyta</taxon>
        <taxon>Magnoliopsida</taxon>
        <taxon>Liliopsida</taxon>
        <taxon>Poales</taxon>
        <taxon>Poaceae</taxon>
        <taxon>BOP clade</taxon>
        <taxon>Pooideae</taxon>
        <taxon>Triticodae</taxon>
        <taxon>Triticeae</taxon>
        <taxon>Triticinae</taxon>
        <taxon>Aegilops</taxon>
    </lineage>
</organism>
<dbReference type="Gramene" id="AET1Gv20774400.4">
    <property type="protein sequence ID" value="AET1Gv20774400.4"/>
    <property type="gene ID" value="AET1Gv20774400"/>
</dbReference>
<dbReference type="Proteomes" id="UP000015105">
    <property type="component" value="Chromosome 1D"/>
</dbReference>
<reference evidence="1" key="5">
    <citation type="journal article" date="2021" name="G3 (Bethesda)">
        <title>Aegilops tauschii genome assembly Aet v5.0 features greater sequence contiguity and improved annotation.</title>
        <authorList>
            <person name="Wang L."/>
            <person name="Zhu T."/>
            <person name="Rodriguez J.C."/>
            <person name="Deal K.R."/>
            <person name="Dubcovsky J."/>
            <person name="McGuire P.E."/>
            <person name="Lux T."/>
            <person name="Spannagl M."/>
            <person name="Mayer K.F.X."/>
            <person name="Baldrich P."/>
            <person name="Meyers B.C."/>
            <person name="Huo N."/>
            <person name="Gu Y.Q."/>
            <person name="Zhou H."/>
            <person name="Devos K.M."/>
            <person name="Bennetzen J.L."/>
            <person name="Unver T."/>
            <person name="Budak H."/>
            <person name="Gulick P.J."/>
            <person name="Galiba G."/>
            <person name="Kalapos B."/>
            <person name="Nelson D.R."/>
            <person name="Li P."/>
            <person name="You F.M."/>
            <person name="Luo M.C."/>
            <person name="Dvorak J."/>
        </authorList>
    </citation>
    <scope>NUCLEOTIDE SEQUENCE [LARGE SCALE GENOMIC DNA]</scope>
    <source>
        <strain evidence="1">cv. AL8/78</strain>
    </source>
</reference>
<evidence type="ECO:0000313" key="1">
    <source>
        <dbReference type="EnsemblPlants" id="AET1Gv20774400.4"/>
    </source>
</evidence>
<evidence type="ECO:0000313" key="2">
    <source>
        <dbReference type="Proteomes" id="UP000015105"/>
    </source>
</evidence>
<name>A0A452ZH10_AEGTS</name>